<feature type="non-terminal residue" evidence="1">
    <location>
        <position position="1"/>
    </location>
</feature>
<evidence type="ECO:0000313" key="2">
    <source>
        <dbReference type="Proteomes" id="UP000266196"/>
    </source>
</evidence>
<proteinExistence type="predicted"/>
<organism evidence="1 2">
    <name type="scientific">Aphanomyces astaci</name>
    <name type="common">Crayfish plague agent</name>
    <dbReference type="NCBI Taxonomy" id="112090"/>
    <lineage>
        <taxon>Eukaryota</taxon>
        <taxon>Sar</taxon>
        <taxon>Stramenopiles</taxon>
        <taxon>Oomycota</taxon>
        <taxon>Saprolegniomycetes</taxon>
        <taxon>Saprolegniales</taxon>
        <taxon>Verrucalvaceae</taxon>
        <taxon>Aphanomyces</taxon>
    </lineage>
</organism>
<dbReference type="EMBL" id="QUTE01012309">
    <property type="protein sequence ID" value="RHZ07530.1"/>
    <property type="molecule type" value="Genomic_DNA"/>
</dbReference>
<sequence>EFLGAPVGVGSGANGVVFGGAAKIDNADFTVGKTYFTTTKGDILAATASDVGAEYYFLSNTTVVSKDSRVGVAVSKNTIYVSTSA</sequence>
<protein>
    <submittedName>
        <fullName evidence="1">Uncharacterized protein</fullName>
    </submittedName>
</protein>
<comment type="caution">
    <text evidence="1">The sequence shown here is derived from an EMBL/GenBank/DDBJ whole genome shotgun (WGS) entry which is preliminary data.</text>
</comment>
<evidence type="ECO:0000313" key="1">
    <source>
        <dbReference type="EMBL" id="RHZ07530.1"/>
    </source>
</evidence>
<gene>
    <name evidence="1" type="ORF">DYB31_013472</name>
</gene>
<name>A0A397F2M6_APHAT</name>
<reference evidence="1 2" key="1">
    <citation type="submission" date="2018-08" db="EMBL/GenBank/DDBJ databases">
        <title>Aphanomyces genome sequencing and annotation.</title>
        <authorList>
            <person name="Minardi D."/>
            <person name="Oidtmann B."/>
            <person name="Van Der Giezen M."/>
            <person name="Studholme D.J."/>
        </authorList>
    </citation>
    <scope>NUCLEOTIDE SEQUENCE [LARGE SCALE GENOMIC DNA]</scope>
    <source>
        <strain evidence="1 2">197901</strain>
    </source>
</reference>
<dbReference type="VEuPathDB" id="FungiDB:H257_07821"/>
<dbReference type="AlphaFoldDB" id="A0A397F2M6"/>
<accession>A0A397F2M6</accession>
<dbReference type="Proteomes" id="UP000266196">
    <property type="component" value="Unassembled WGS sequence"/>
</dbReference>